<evidence type="ECO:0000313" key="1">
    <source>
        <dbReference type="EMBL" id="KRK92302.1"/>
    </source>
</evidence>
<proteinExistence type="predicted"/>
<dbReference type="EMBL" id="AZDL01000028">
    <property type="protein sequence ID" value="KRK92302.1"/>
    <property type="molecule type" value="Genomic_DNA"/>
</dbReference>
<accession>A0AAJ0LEP1</accession>
<sequence length="73" mass="7532">MAAEDRSNQTLKIYDKTGKLIVTGEKGKGIATITGLAAGTKVAAGDYKASFSDGTNESDKVDVPVFNVLPAEG</sequence>
<name>A0AAJ0LEP1_LATCU</name>
<comment type="caution">
    <text evidence="1">The sequence shown here is derived from an EMBL/GenBank/DDBJ whole genome shotgun (WGS) entry which is preliminary data.</text>
</comment>
<protein>
    <submittedName>
        <fullName evidence="1">Uncharacterized protein</fullName>
    </submittedName>
</protein>
<reference evidence="1 2" key="1">
    <citation type="journal article" date="2015" name="Genome Announc.">
        <title>Expanding the biotechnology potential of lactobacilli through comparative genomics of 213 strains and associated genera.</title>
        <authorList>
            <person name="Sun Z."/>
            <person name="Harris H.M."/>
            <person name="McCann A."/>
            <person name="Guo C."/>
            <person name="Argimon S."/>
            <person name="Zhang W."/>
            <person name="Yang X."/>
            <person name="Jeffery I.B."/>
            <person name="Cooney J.C."/>
            <person name="Kagawa T.F."/>
            <person name="Liu W."/>
            <person name="Song Y."/>
            <person name="Salvetti E."/>
            <person name="Wrobel A."/>
            <person name="Rasinkangas P."/>
            <person name="Parkhill J."/>
            <person name="Rea M.C."/>
            <person name="O'Sullivan O."/>
            <person name="Ritari J."/>
            <person name="Douillard F.P."/>
            <person name="Paul Ross R."/>
            <person name="Yang R."/>
            <person name="Briner A.E."/>
            <person name="Felis G.E."/>
            <person name="de Vos W.M."/>
            <person name="Barrangou R."/>
            <person name="Klaenhammer T.R."/>
            <person name="Caufield P.W."/>
            <person name="Cui Y."/>
            <person name="Zhang H."/>
            <person name="O'Toole P.W."/>
        </authorList>
    </citation>
    <scope>NUCLEOTIDE SEQUENCE [LARGE SCALE GENOMIC DNA]</scope>
    <source>
        <strain evidence="1 2">DSM 20019</strain>
    </source>
</reference>
<dbReference type="AlphaFoldDB" id="A0AAJ0LEP1"/>
<dbReference type="Proteomes" id="UP000050828">
    <property type="component" value="Unassembled WGS sequence"/>
</dbReference>
<evidence type="ECO:0000313" key="2">
    <source>
        <dbReference type="Proteomes" id="UP000050828"/>
    </source>
</evidence>
<gene>
    <name evidence="1" type="ORF">FC08_GL000808</name>
</gene>
<dbReference type="RefSeq" id="WP_054644591.1">
    <property type="nucleotide sequence ID" value="NZ_AZDL01000028.1"/>
</dbReference>
<organism evidence="1 2">
    <name type="scientific">Latilactobacillus curvatus JCM 1096 = DSM 20019</name>
    <dbReference type="NCBI Taxonomy" id="1293592"/>
    <lineage>
        <taxon>Bacteria</taxon>
        <taxon>Bacillati</taxon>
        <taxon>Bacillota</taxon>
        <taxon>Bacilli</taxon>
        <taxon>Lactobacillales</taxon>
        <taxon>Lactobacillaceae</taxon>
        <taxon>Latilactobacillus</taxon>
    </lineage>
</organism>
<dbReference type="GeneID" id="49610280"/>